<dbReference type="AlphaFoldDB" id="A0A015LVM9"/>
<evidence type="ECO:0000313" key="2">
    <source>
        <dbReference type="Proteomes" id="UP000022910"/>
    </source>
</evidence>
<dbReference type="PANTHER" id="PTHR31424">
    <property type="entry name" value="PROTEIN CBG23806"/>
    <property type="match status" value="1"/>
</dbReference>
<keyword evidence="2" id="KW-1185">Reference proteome</keyword>
<evidence type="ECO:0000313" key="1">
    <source>
        <dbReference type="EMBL" id="EXX76746.1"/>
    </source>
</evidence>
<organism evidence="1 2">
    <name type="scientific">Rhizophagus irregularis (strain DAOM 197198w)</name>
    <name type="common">Glomus intraradices</name>
    <dbReference type="NCBI Taxonomy" id="1432141"/>
    <lineage>
        <taxon>Eukaryota</taxon>
        <taxon>Fungi</taxon>
        <taxon>Fungi incertae sedis</taxon>
        <taxon>Mucoromycota</taxon>
        <taxon>Glomeromycotina</taxon>
        <taxon>Glomeromycetes</taxon>
        <taxon>Glomerales</taxon>
        <taxon>Glomeraceae</taxon>
        <taxon>Rhizophagus</taxon>
    </lineage>
</organism>
<sequence>MFEFFLSILLYIRKEKYEYLSLAVSQIINELDEIKDGFKDCDDVIWTVELFFSGDWKFMALVMRIKAANSNFFCLYCECLRSNMNHSWNITGNKMGHANPCLFPMINTGRKVKNQASISHQLVTDWHFRQISLPIRQFANF</sequence>
<proteinExistence type="predicted"/>
<dbReference type="PANTHER" id="PTHR31424:SF5">
    <property type="entry name" value="APPLE DOMAIN-CONTAINING PROTEIN"/>
    <property type="match status" value="1"/>
</dbReference>
<dbReference type="EMBL" id="JEMT01011857">
    <property type="protein sequence ID" value="EXX76746.1"/>
    <property type="molecule type" value="Genomic_DNA"/>
</dbReference>
<reference evidence="1 2" key="1">
    <citation type="submission" date="2014-02" db="EMBL/GenBank/DDBJ databases">
        <title>Single nucleus genome sequencing reveals high similarity among nuclei of an endomycorrhizal fungus.</title>
        <authorList>
            <person name="Lin K."/>
            <person name="Geurts R."/>
            <person name="Zhang Z."/>
            <person name="Limpens E."/>
            <person name="Saunders D.G."/>
            <person name="Mu D."/>
            <person name="Pang E."/>
            <person name="Cao H."/>
            <person name="Cha H."/>
            <person name="Lin T."/>
            <person name="Zhou Q."/>
            <person name="Shang Y."/>
            <person name="Li Y."/>
            <person name="Ivanov S."/>
            <person name="Sharma T."/>
            <person name="Velzen R.V."/>
            <person name="Ruijter N.D."/>
            <person name="Aanen D.K."/>
            <person name="Win J."/>
            <person name="Kamoun S."/>
            <person name="Bisseling T."/>
            <person name="Huang S."/>
        </authorList>
    </citation>
    <scope>NUCLEOTIDE SEQUENCE [LARGE SCALE GENOMIC DNA]</scope>
    <source>
        <strain evidence="2">DAOM197198w</strain>
    </source>
</reference>
<comment type="caution">
    <text evidence="1">The sequence shown here is derived from an EMBL/GenBank/DDBJ whole genome shotgun (WGS) entry which is preliminary data.</text>
</comment>
<accession>A0A015LVM9</accession>
<dbReference type="HOGENOM" id="CLU_1826350_0_0_1"/>
<protein>
    <submittedName>
        <fullName evidence="1">Uncharacterized protein</fullName>
    </submittedName>
</protein>
<dbReference type="Proteomes" id="UP000022910">
    <property type="component" value="Unassembled WGS sequence"/>
</dbReference>
<name>A0A015LVM9_RHIIW</name>
<gene>
    <name evidence="1" type="ORF">RirG_030230</name>
</gene>